<sequence length="923" mass="105214">MNSKMLPAKSTAYRIRAPMRELVVATTLAQDRDMPENIGGDLDNVVAKQTERVEYATSHELKEALRQLYSPEAMTMEFALKIESHAENLSMSLCKAFIHLKEIMERHEPLIRRRWAAKKRAERQTLLLEVFPTMATSHRTDSNLATEEVNGIYKGSCSMADPIVFPYINLEDLSKPQPLLVFLSARAFNLPWTFANTEDEFSPYFSRPTCRGHGSENVRLDFQFTKDPEPGKYGEAVIVVGPVGAFDPTNKEVFYRCLGHGLHMLYVQERIYTFLLGCVRAILHDMDEDSLKNAPISTPRDTYVASGETAAIQETSHTLFSDMVLFAPYRARSSVDFNRLRAYFDGAFSNAKEHVRALREDPSYMNDTIKDISSHQPELVKDTKGRVHWRVGRPEFTSHVLKEIVVDAYMDLGLWKSLFEKTDKLCRLTTSGQIGDLHDFRNIVGTLRDLAYQMLYKLMNTIVASASGSPGLRHLYIRHEGCHGLKDTCGHKLMMKKNTTSGLLVSEICITLDQLDNLASQEDIDEKLLFHVLDRLDMVLKDNSKRRTMISSVVACKVAELSIVTECIRQIAMWMATPEIIMSERTSNRTWHVTGDEIHDFRTWVFNIVGCSLLVSVVDPSRGCLTYPIHHYPNRKNVEQMRKAEQNLDKFWSHVDSWYEKQSGHAQHEYIKPYVVGEVRRTPPWIEKLSSPRLDDVFVPIPDYLHDRSKQVTGAFDRSPEAKKKLKTHGLPEQAQVTEAILDAPDPSDAAPDQPEIRRVDKRTFKTLKTIFGTNTYSEGEVSKIIKWDAFVRAMIRTGFAAEKLQGSAWQFTPHGNTAVERSIQFHEPHPDSDIPYIMARRFGRRLERVYGWTSDTFQLDQGVEMRVSAFALFGCSLMETVLPRWIGIGDWGGGLDDFWKGHVHGIAHLTLPFRGIQSIAMD</sequence>
<dbReference type="PANTHER" id="PTHR40788">
    <property type="entry name" value="CLR5 DOMAIN-CONTAINING PROTEIN-RELATED"/>
    <property type="match status" value="1"/>
</dbReference>
<evidence type="ECO:0000313" key="1">
    <source>
        <dbReference type="EMBL" id="KAF9739378.1"/>
    </source>
</evidence>
<gene>
    <name evidence="1" type="ORF">PMIN01_02012</name>
</gene>
<dbReference type="Proteomes" id="UP000756921">
    <property type="component" value="Unassembled WGS sequence"/>
</dbReference>
<keyword evidence="2" id="KW-1185">Reference proteome</keyword>
<reference evidence="1" key="1">
    <citation type="journal article" date="2020" name="Mol. Plant Microbe Interact.">
        <title>Genome Sequence of the Biocontrol Agent Coniothyrium minitans strain Conio (IMI 134523).</title>
        <authorList>
            <person name="Patel D."/>
            <person name="Shittu T.A."/>
            <person name="Baroncelli R."/>
            <person name="Muthumeenakshi S."/>
            <person name="Osborne T.H."/>
            <person name="Janganan T.K."/>
            <person name="Sreenivasaprasad S."/>
        </authorList>
    </citation>
    <scope>NUCLEOTIDE SEQUENCE</scope>
    <source>
        <strain evidence="1">Conio</strain>
    </source>
</reference>
<protein>
    <submittedName>
        <fullName evidence="1">Uncharacterized protein</fullName>
    </submittedName>
</protein>
<accession>A0A9P6GQI6</accession>
<comment type="caution">
    <text evidence="1">The sequence shown here is derived from an EMBL/GenBank/DDBJ whole genome shotgun (WGS) entry which is preliminary data.</text>
</comment>
<dbReference type="AlphaFoldDB" id="A0A9P6GQI6"/>
<dbReference type="EMBL" id="WJXW01000002">
    <property type="protein sequence ID" value="KAF9739378.1"/>
    <property type="molecule type" value="Genomic_DNA"/>
</dbReference>
<dbReference type="OrthoDB" id="2922289at2759"/>
<name>A0A9P6GQI6_9PLEO</name>
<dbReference type="PANTHER" id="PTHR40788:SF2">
    <property type="entry name" value="CLR5 DOMAIN-CONTAINING PROTEIN"/>
    <property type="match status" value="1"/>
</dbReference>
<organism evidence="1 2">
    <name type="scientific">Paraphaeosphaeria minitans</name>
    <dbReference type="NCBI Taxonomy" id="565426"/>
    <lineage>
        <taxon>Eukaryota</taxon>
        <taxon>Fungi</taxon>
        <taxon>Dikarya</taxon>
        <taxon>Ascomycota</taxon>
        <taxon>Pezizomycotina</taxon>
        <taxon>Dothideomycetes</taxon>
        <taxon>Pleosporomycetidae</taxon>
        <taxon>Pleosporales</taxon>
        <taxon>Massarineae</taxon>
        <taxon>Didymosphaeriaceae</taxon>
        <taxon>Paraphaeosphaeria</taxon>
    </lineage>
</organism>
<evidence type="ECO:0000313" key="2">
    <source>
        <dbReference type="Proteomes" id="UP000756921"/>
    </source>
</evidence>
<proteinExistence type="predicted"/>